<name>A0ABU8JEX3_9GAMM</name>
<evidence type="ECO:0000256" key="1">
    <source>
        <dbReference type="SAM" id="SignalP"/>
    </source>
</evidence>
<evidence type="ECO:0000259" key="2">
    <source>
        <dbReference type="Pfam" id="PF13670"/>
    </source>
</evidence>
<sequence length="140" mass="15353">MKKLVSTAFALTLGVCGTALAQQQAMTEAQVRETLIHQGYTDIDDLEFDHGLWQADAHSADGSHVTVRVDPKTGKVFPNKEVSRLSEDDVRAALATQGYTNVHDLDFDDGVWSAKADDKNDHRVKLTIDPSTGRVLDSED</sequence>
<feature type="domain" description="PepSY" evidence="2">
    <location>
        <begin position="8"/>
        <end position="79"/>
    </location>
</feature>
<feature type="signal peptide" evidence="1">
    <location>
        <begin position="1"/>
        <end position="21"/>
    </location>
</feature>
<feature type="domain" description="PepSY" evidence="2">
    <location>
        <begin position="85"/>
        <end position="138"/>
    </location>
</feature>
<proteinExistence type="predicted"/>
<dbReference type="Pfam" id="PF13670">
    <property type="entry name" value="PepSY_2"/>
    <property type="match status" value="2"/>
</dbReference>
<accession>A0ABU8JEX3</accession>
<keyword evidence="1" id="KW-0732">Signal</keyword>
<reference evidence="3 4" key="1">
    <citation type="journal article" date="2014" name="Int. J. Syst. Evol. Microbiol.">
        <title>Fulvimonas yonginensis sp. nov., isolated from greenhouse soil, and emended description of the genus Fulvimonas.</title>
        <authorList>
            <person name="Ahn J.H."/>
            <person name="Kim S.J."/>
            <person name="Weon H.Y."/>
            <person name="Hong S.B."/>
            <person name="Seok S.J."/>
            <person name="Kwon S.W."/>
        </authorList>
    </citation>
    <scope>NUCLEOTIDE SEQUENCE [LARGE SCALE GENOMIC DNA]</scope>
    <source>
        <strain evidence="3 4">KACC 16952</strain>
    </source>
</reference>
<dbReference type="EMBL" id="JBBBNY010000011">
    <property type="protein sequence ID" value="MEI7037728.1"/>
    <property type="molecule type" value="Genomic_DNA"/>
</dbReference>
<evidence type="ECO:0000313" key="3">
    <source>
        <dbReference type="EMBL" id="MEI7037728.1"/>
    </source>
</evidence>
<dbReference type="RefSeq" id="WP_336808367.1">
    <property type="nucleotide sequence ID" value="NZ_JBBBNY010000011.1"/>
</dbReference>
<dbReference type="InterPro" id="IPR025711">
    <property type="entry name" value="PepSY"/>
</dbReference>
<protein>
    <submittedName>
        <fullName evidence="3">PepSY domain-containing protein</fullName>
    </submittedName>
</protein>
<gene>
    <name evidence="3" type="ORF">WAT24_13245</name>
</gene>
<feature type="chain" id="PRO_5045176815" evidence="1">
    <location>
        <begin position="22"/>
        <end position="140"/>
    </location>
</feature>
<evidence type="ECO:0000313" key="4">
    <source>
        <dbReference type="Proteomes" id="UP001381174"/>
    </source>
</evidence>
<organism evidence="3 4">
    <name type="scientific">Fulvimonas yonginensis</name>
    <dbReference type="NCBI Taxonomy" id="1495200"/>
    <lineage>
        <taxon>Bacteria</taxon>
        <taxon>Pseudomonadati</taxon>
        <taxon>Pseudomonadota</taxon>
        <taxon>Gammaproteobacteria</taxon>
        <taxon>Lysobacterales</taxon>
        <taxon>Rhodanobacteraceae</taxon>
        <taxon>Fulvimonas</taxon>
    </lineage>
</organism>
<dbReference type="Proteomes" id="UP001381174">
    <property type="component" value="Unassembled WGS sequence"/>
</dbReference>
<keyword evidence="4" id="KW-1185">Reference proteome</keyword>
<comment type="caution">
    <text evidence="3">The sequence shown here is derived from an EMBL/GenBank/DDBJ whole genome shotgun (WGS) entry which is preliminary data.</text>
</comment>